<dbReference type="InterPro" id="IPR038731">
    <property type="entry name" value="RgtA/B/C-like"/>
</dbReference>
<keyword evidence="7 8" id="KW-0472">Membrane</keyword>
<evidence type="ECO:0000256" key="1">
    <source>
        <dbReference type="ARBA" id="ARBA00004651"/>
    </source>
</evidence>
<dbReference type="Pfam" id="PF13231">
    <property type="entry name" value="PMT_2"/>
    <property type="match status" value="1"/>
</dbReference>
<name>A0A844QHB3_9HYPH</name>
<organism evidence="10 11">
    <name type="scientific">Nitratireductor arenosus</name>
    <dbReference type="NCBI Taxonomy" id="2682096"/>
    <lineage>
        <taxon>Bacteria</taxon>
        <taxon>Pseudomonadati</taxon>
        <taxon>Pseudomonadota</taxon>
        <taxon>Alphaproteobacteria</taxon>
        <taxon>Hyphomicrobiales</taxon>
        <taxon>Phyllobacteriaceae</taxon>
        <taxon>Nitratireductor</taxon>
    </lineage>
</organism>
<accession>A0A844QHB3</accession>
<feature type="transmembrane region" description="Helical" evidence="8">
    <location>
        <begin position="457"/>
        <end position="476"/>
    </location>
</feature>
<feature type="transmembrane region" description="Helical" evidence="8">
    <location>
        <begin position="127"/>
        <end position="148"/>
    </location>
</feature>
<gene>
    <name evidence="10" type="ORF">GN330_12255</name>
</gene>
<feature type="transmembrane region" description="Helical" evidence="8">
    <location>
        <begin position="182"/>
        <end position="199"/>
    </location>
</feature>
<proteinExistence type="predicted"/>
<evidence type="ECO:0000256" key="6">
    <source>
        <dbReference type="ARBA" id="ARBA00022989"/>
    </source>
</evidence>
<feature type="transmembrane region" description="Helical" evidence="8">
    <location>
        <begin position="350"/>
        <end position="368"/>
    </location>
</feature>
<evidence type="ECO:0000259" key="9">
    <source>
        <dbReference type="Pfam" id="PF13231"/>
    </source>
</evidence>
<reference evidence="10 11" key="1">
    <citation type="submission" date="2019-12" db="EMBL/GenBank/DDBJ databases">
        <title>Nitratireductor arenosus sp. nov., Isolated from sea sand, Jeju island, South Korea.</title>
        <authorList>
            <person name="Kim W."/>
        </authorList>
    </citation>
    <scope>NUCLEOTIDE SEQUENCE [LARGE SCALE GENOMIC DNA]</scope>
    <source>
        <strain evidence="10 11">CAU 1489</strain>
    </source>
</reference>
<dbReference type="GO" id="GO:0009103">
    <property type="term" value="P:lipopolysaccharide biosynthetic process"/>
    <property type="evidence" value="ECO:0007669"/>
    <property type="project" value="UniProtKB-ARBA"/>
</dbReference>
<keyword evidence="3" id="KW-0328">Glycosyltransferase</keyword>
<evidence type="ECO:0000256" key="8">
    <source>
        <dbReference type="SAM" id="Phobius"/>
    </source>
</evidence>
<evidence type="ECO:0000256" key="7">
    <source>
        <dbReference type="ARBA" id="ARBA00023136"/>
    </source>
</evidence>
<feature type="transmembrane region" description="Helical" evidence="8">
    <location>
        <begin position="374"/>
        <end position="393"/>
    </location>
</feature>
<feature type="transmembrane region" description="Helical" evidence="8">
    <location>
        <begin position="313"/>
        <end position="329"/>
    </location>
</feature>
<feature type="transmembrane region" description="Helical" evidence="8">
    <location>
        <begin position="253"/>
        <end position="275"/>
    </location>
</feature>
<feature type="domain" description="Glycosyltransferase RgtA/B/C/D-like" evidence="9">
    <location>
        <begin position="105"/>
        <end position="263"/>
    </location>
</feature>
<keyword evidence="4" id="KW-0808">Transferase</keyword>
<evidence type="ECO:0000313" key="10">
    <source>
        <dbReference type="EMBL" id="MVA98014.1"/>
    </source>
</evidence>
<dbReference type="Proteomes" id="UP000463224">
    <property type="component" value="Unassembled WGS sequence"/>
</dbReference>
<sequence length="597" mass="67020">MACAWLGQGRNSPAGWRMQSRRGRCVRNRMSRGPGRGCVLAKAMRRAVERPMLVLTPILALQTLPTLWAKEVWFPDEPRHAAAFMQMMENGHWLVLHVGQIPYPDKPPLYFWMLAGLSWLFDSRDPALFQFAAALSALFFLTATVHAARAFCLPRSVPLLAGLVLLTDHFFIERAHFPRMDLLFCTFILLSHVFFYRAATGPRDLTPRAAMLAFAMAGLATLTKGPIGILLPLAGLVLFLARERRLAALLDRGYGAGLAVYAAMMATYLAGVVAVEGLGFLHAILVEQTLARALDTWIAAEPFYFYLRRLPEFWLPWTVLLFFLPWRRLGESAFWRTLWGAPQKSGEHKGRAYLWITALGSLAIISSFDYKVRFLVLTFYPQTAMLIALFLAELPRSRRVAVFSVVLGFLAVLVTALPALPQALPWPERIKGEWMIFATGLVALALLVMLRRRPPIIFVGSLATGLALVFLPYYLLTIRGLNDTMSPRVQGEIMGRHADAGYALYYYDPPFSEGMFDYYAGRAVPNIWGTKALAAAVAGKSCGVVAMRDRYWRSWDNRPEGMELIDERILDRRTIMLLRWRRGADGEKPCTVPAAAS</sequence>
<protein>
    <recommendedName>
        <fullName evidence="9">Glycosyltransferase RgtA/B/C/D-like domain-containing protein</fullName>
    </recommendedName>
</protein>
<dbReference type="PANTHER" id="PTHR33908:SF11">
    <property type="entry name" value="MEMBRANE PROTEIN"/>
    <property type="match status" value="1"/>
</dbReference>
<feature type="transmembrane region" description="Helical" evidence="8">
    <location>
        <begin position="400"/>
        <end position="420"/>
    </location>
</feature>
<dbReference type="GO" id="GO:0016763">
    <property type="term" value="F:pentosyltransferase activity"/>
    <property type="evidence" value="ECO:0007669"/>
    <property type="project" value="TreeGrafter"/>
</dbReference>
<evidence type="ECO:0000256" key="5">
    <source>
        <dbReference type="ARBA" id="ARBA00022692"/>
    </source>
</evidence>
<keyword evidence="2" id="KW-1003">Cell membrane</keyword>
<keyword evidence="5 8" id="KW-0812">Transmembrane</keyword>
<dbReference type="InterPro" id="IPR050297">
    <property type="entry name" value="LipidA_mod_glycosyltrf_83"/>
</dbReference>
<dbReference type="EMBL" id="WPHG01000003">
    <property type="protein sequence ID" value="MVA98014.1"/>
    <property type="molecule type" value="Genomic_DNA"/>
</dbReference>
<feature type="transmembrane region" description="Helical" evidence="8">
    <location>
        <begin position="432"/>
        <end position="450"/>
    </location>
</feature>
<comment type="subcellular location">
    <subcellularLocation>
        <location evidence="1">Cell membrane</location>
        <topology evidence="1">Multi-pass membrane protein</topology>
    </subcellularLocation>
</comment>
<dbReference type="AlphaFoldDB" id="A0A844QHB3"/>
<evidence type="ECO:0000256" key="4">
    <source>
        <dbReference type="ARBA" id="ARBA00022679"/>
    </source>
</evidence>
<feature type="transmembrane region" description="Helical" evidence="8">
    <location>
        <begin position="211"/>
        <end position="241"/>
    </location>
</feature>
<keyword evidence="6 8" id="KW-1133">Transmembrane helix</keyword>
<dbReference type="PANTHER" id="PTHR33908">
    <property type="entry name" value="MANNOSYLTRANSFERASE YKCB-RELATED"/>
    <property type="match status" value="1"/>
</dbReference>
<comment type="caution">
    <text evidence="10">The sequence shown here is derived from an EMBL/GenBank/DDBJ whole genome shotgun (WGS) entry which is preliminary data.</text>
</comment>
<evidence type="ECO:0000256" key="2">
    <source>
        <dbReference type="ARBA" id="ARBA00022475"/>
    </source>
</evidence>
<evidence type="ECO:0000256" key="3">
    <source>
        <dbReference type="ARBA" id="ARBA00022676"/>
    </source>
</evidence>
<evidence type="ECO:0000313" key="11">
    <source>
        <dbReference type="Proteomes" id="UP000463224"/>
    </source>
</evidence>
<dbReference type="GO" id="GO:0005886">
    <property type="term" value="C:plasma membrane"/>
    <property type="evidence" value="ECO:0007669"/>
    <property type="project" value="UniProtKB-SubCell"/>
</dbReference>
<keyword evidence="11" id="KW-1185">Reference proteome</keyword>